<dbReference type="AlphaFoldDB" id="A0A0B7GYD2"/>
<evidence type="ECO:0000256" key="3">
    <source>
        <dbReference type="ARBA" id="ARBA00023125"/>
    </source>
</evidence>
<dbReference type="GO" id="GO:0009307">
    <property type="term" value="P:DNA restriction-modification system"/>
    <property type="evidence" value="ECO:0007669"/>
    <property type="project" value="UniProtKB-KW"/>
</dbReference>
<evidence type="ECO:0000313" key="5">
    <source>
        <dbReference type="EMBL" id="CEM61661.1"/>
    </source>
</evidence>
<evidence type="ECO:0000259" key="4">
    <source>
        <dbReference type="Pfam" id="PF01420"/>
    </source>
</evidence>
<sequence>MVIIVNKRLSLNDVEWGEFNFTEIFSDIFIAKSSDSNKLQKGKVPFIGRSSINNGYQGDYDVEKEKVVKGNSITVSMVGEPKAFYQHYDFTCSQNILILQNDESLNRYNATFLCSIIDQYLIKKGYGYGYPVGLKRVIRNSLLLPSDENLKPNWQFMEDYIKQEQKIIAQKVIDYYEQKMLETAFDLVGLEDVKWKNFKLGSLFTFERKPSKGLNHLDTDKNRGISYLGATNKNNGVLEFVDPISNLVYRGNCIAFIRNGEGSMGYSVYKKENFMATQDISVGYNENLNQYNGMFITTVADRVRGKYNFGYKRNQSRLENEILTLPADKNGNPHWEYMSKFMQKLEVEKISNFLPYIYIYKVACSIEKTVYNITSSKWQEFWIEDICTIKSGQRLVKAQQQMGTIPFIGASDSDNGITAFISNINSSVDKNVLGVNYNGSVVHNFYHPYKCIFSDDVKRLHFKCTPAKNEATYLFLKQALLQQKGKYTYGYKFTGERMKRQKIILPITEQQTPDYNFMQKYILIQEIKEIYKALQYLHTSY</sequence>
<gene>
    <name evidence="5" type="ORF">TPHV1_20198</name>
</gene>
<dbReference type="InterPro" id="IPR000055">
    <property type="entry name" value="Restrct_endonuc_typeI_TRD"/>
</dbReference>
<accession>A0A0B7GYD2</accession>
<reference evidence="6" key="1">
    <citation type="submission" date="2015-01" db="EMBL/GenBank/DDBJ databases">
        <authorList>
            <person name="Manzoor Shahid"/>
            <person name="Zubair Saima"/>
        </authorList>
    </citation>
    <scope>NUCLEOTIDE SEQUENCE [LARGE SCALE GENOMIC DNA]</scope>
    <source>
        <strain evidence="6">V1</strain>
    </source>
</reference>
<proteinExistence type="inferred from homology"/>
<keyword evidence="6" id="KW-1185">Reference proteome</keyword>
<dbReference type="OrthoDB" id="1100212at2"/>
<evidence type="ECO:0000256" key="1">
    <source>
        <dbReference type="ARBA" id="ARBA00010923"/>
    </source>
</evidence>
<feature type="domain" description="Type I restriction modification DNA specificity" evidence="4">
    <location>
        <begin position="193"/>
        <end position="349"/>
    </location>
</feature>
<organism evidence="5 6">
    <name type="scientific">Treponema phagedenis</name>
    <dbReference type="NCBI Taxonomy" id="162"/>
    <lineage>
        <taxon>Bacteria</taxon>
        <taxon>Pseudomonadati</taxon>
        <taxon>Spirochaetota</taxon>
        <taxon>Spirochaetia</taxon>
        <taxon>Spirochaetales</taxon>
        <taxon>Treponemataceae</taxon>
        <taxon>Treponema</taxon>
    </lineage>
</organism>
<dbReference type="GO" id="GO:0003677">
    <property type="term" value="F:DNA binding"/>
    <property type="evidence" value="ECO:0007669"/>
    <property type="project" value="UniProtKB-KW"/>
</dbReference>
<keyword evidence="2" id="KW-0680">Restriction system</keyword>
<comment type="similarity">
    <text evidence="1">Belongs to the type-I restriction system S methylase family.</text>
</comment>
<name>A0A0B7GYD2_TREPH</name>
<dbReference type="SUPFAM" id="SSF116734">
    <property type="entry name" value="DNA methylase specificity domain"/>
    <property type="match status" value="3"/>
</dbReference>
<dbReference type="InterPro" id="IPR044946">
    <property type="entry name" value="Restrct_endonuc_typeI_TRD_sf"/>
</dbReference>
<feature type="domain" description="Type I restriction modification DNA specificity" evidence="4">
    <location>
        <begin position="376"/>
        <end position="528"/>
    </location>
</feature>
<protein>
    <recommendedName>
        <fullName evidence="4">Type I restriction modification DNA specificity domain-containing protein</fullName>
    </recommendedName>
</protein>
<dbReference type="EMBL" id="CDNC01000012">
    <property type="protein sequence ID" value="CEM61661.1"/>
    <property type="molecule type" value="Genomic_DNA"/>
</dbReference>
<dbReference type="Pfam" id="PF01420">
    <property type="entry name" value="Methylase_S"/>
    <property type="match status" value="3"/>
</dbReference>
<evidence type="ECO:0000313" key="6">
    <source>
        <dbReference type="Proteomes" id="UP000042527"/>
    </source>
</evidence>
<dbReference type="REBASE" id="128788">
    <property type="entry name" value="S.TphV1ORF20197P"/>
</dbReference>
<keyword evidence="3" id="KW-0238">DNA-binding</keyword>
<dbReference type="Gene3D" id="3.90.220.20">
    <property type="entry name" value="DNA methylase specificity domains"/>
    <property type="match status" value="3"/>
</dbReference>
<dbReference type="Proteomes" id="UP000042527">
    <property type="component" value="Unassembled WGS sequence"/>
</dbReference>
<evidence type="ECO:0000256" key="2">
    <source>
        <dbReference type="ARBA" id="ARBA00022747"/>
    </source>
</evidence>
<feature type="domain" description="Type I restriction modification DNA specificity" evidence="4">
    <location>
        <begin position="15"/>
        <end position="168"/>
    </location>
</feature>